<accession>A0ABV0ULN6</accession>
<comment type="caution">
    <text evidence="1">The sequence shown here is derived from an EMBL/GenBank/DDBJ whole genome shotgun (WGS) entry which is preliminary data.</text>
</comment>
<keyword evidence="2" id="KW-1185">Reference proteome</keyword>
<proteinExistence type="predicted"/>
<organism evidence="1 2">
    <name type="scientific">Ilyodon furcidens</name>
    <name type="common">goldbreast splitfin</name>
    <dbReference type="NCBI Taxonomy" id="33524"/>
    <lineage>
        <taxon>Eukaryota</taxon>
        <taxon>Metazoa</taxon>
        <taxon>Chordata</taxon>
        <taxon>Craniata</taxon>
        <taxon>Vertebrata</taxon>
        <taxon>Euteleostomi</taxon>
        <taxon>Actinopterygii</taxon>
        <taxon>Neopterygii</taxon>
        <taxon>Teleostei</taxon>
        <taxon>Neoteleostei</taxon>
        <taxon>Acanthomorphata</taxon>
        <taxon>Ovalentaria</taxon>
        <taxon>Atherinomorphae</taxon>
        <taxon>Cyprinodontiformes</taxon>
        <taxon>Goodeidae</taxon>
        <taxon>Ilyodon</taxon>
    </lineage>
</organism>
<dbReference type="Proteomes" id="UP001482620">
    <property type="component" value="Unassembled WGS sequence"/>
</dbReference>
<name>A0ABV0ULN6_9TELE</name>
<reference evidence="1 2" key="1">
    <citation type="submission" date="2021-06" db="EMBL/GenBank/DDBJ databases">
        <authorList>
            <person name="Palmer J.M."/>
        </authorList>
    </citation>
    <scope>NUCLEOTIDE SEQUENCE [LARGE SCALE GENOMIC DNA]</scope>
    <source>
        <strain evidence="2">if_2019</strain>
        <tissue evidence="1">Muscle</tissue>
    </source>
</reference>
<sequence length="113" mass="12920">MPDFAPRSIWVIRIASLWRKVFYSCGLRSQTPVSSFGQESSWQLPVFPSSGPRHKRTLSTLQRKYLHPELLTVLRKSLKHHQRNVCVVRSNSDSDSLAPPPAVTLLLHSKLFL</sequence>
<evidence type="ECO:0000313" key="2">
    <source>
        <dbReference type="Proteomes" id="UP001482620"/>
    </source>
</evidence>
<gene>
    <name evidence="1" type="ORF">ILYODFUR_033716</name>
</gene>
<protein>
    <submittedName>
        <fullName evidence="1">Uncharacterized protein</fullName>
    </submittedName>
</protein>
<evidence type="ECO:0000313" key="1">
    <source>
        <dbReference type="EMBL" id="MEQ2245986.1"/>
    </source>
</evidence>
<dbReference type="EMBL" id="JAHRIQ010075342">
    <property type="protein sequence ID" value="MEQ2245986.1"/>
    <property type="molecule type" value="Genomic_DNA"/>
</dbReference>